<evidence type="ECO:0000256" key="1">
    <source>
        <dbReference type="SAM" id="MobiDB-lite"/>
    </source>
</evidence>
<reference evidence="3" key="1">
    <citation type="journal article" date="2019" name="Int. J. Syst. Evol. Microbiol.">
        <title>The Global Catalogue of Microorganisms (GCM) 10K type strain sequencing project: providing services to taxonomists for standard genome sequencing and annotation.</title>
        <authorList>
            <consortium name="The Broad Institute Genomics Platform"/>
            <consortium name="The Broad Institute Genome Sequencing Center for Infectious Disease"/>
            <person name="Wu L."/>
            <person name="Ma J."/>
        </authorList>
    </citation>
    <scope>NUCLEOTIDE SEQUENCE [LARGE SCALE GENOMIC DNA]</scope>
    <source>
        <strain evidence="3">JCM 17906</strain>
    </source>
</reference>
<gene>
    <name evidence="2" type="ORF">GCM10023175_58920</name>
</gene>
<name>A0ABP8S148_9PSEU</name>
<keyword evidence="3" id="KW-1185">Reference proteome</keyword>
<protein>
    <recommendedName>
        <fullName evidence="4">Carboxymuconolactone decarboxylase family protein</fullName>
    </recommendedName>
</protein>
<evidence type="ECO:0000313" key="3">
    <source>
        <dbReference type="Proteomes" id="UP001501598"/>
    </source>
</evidence>
<dbReference type="InterPro" id="IPR029032">
    <property type="entry name" value="AhpD-like"/>
</dbReference>
<dbReference type="SUPFAM" id="SSF69118">
    <property type="entry name" value="AhpD-like"/>
    <property type="match status" value="1"/>
</dbReference>
<evidence type="ECO:0000313" key="2">
    <source>
        <dbReference type="EMBL" id="GAA4556517.1"/>
    </source>
</evidence>
<evidence type="ECO:0008006" key="4">
    <source>
        <dbReference type="Google" id="ProtNLM"/>
    </source>
</evidence>
<feature type="region of interest" description="Disordered" evidence="1">
    <location>
        <begin position="136"/>
        <end position="167"/>
    </location>
</feature>
<organism evidence="2 3">
    <name type="scientific">Pseudonocardia xishanensis</name>
    <dbReference type="NCBI Taxonomy" id="630995"/>
    <lineage>
        <taxon>Bacteria</taxon>
        <taxon>Bacillati</taxon>
        <taxon>Actinomycetota</taxon>
        <taxon>Actinomycetes</taxon>
        <taxon>Pseudonocardiales</taxon>
        <taxon>Pseudonocardiaceae</taxon>
        <taxon>Pseudonocardia</taxon>
    </lineage>
</organism>
<feature type="compositionally biased region" description="Basic residues" evidence="1">
    <location>
        <begin position="158"/>
        <end position="167"/>
    </location>
</feature>
<sequence>MTSAEMTSAEMRTHSAVRARHPVELDGDGPALSGRCREIAILLHAFHWDTPFELYAHRRAGLAAGLSGAEIDRLASRLPPPRLSTQELTVFGTVTAVLDRRHLDRAERAAALGILGHRGFRELVTLLGHDELGAEDHLDPAPHGGVEVARGRVIAPRSPRRRSRSSR</sequence>
<dbReference type="Proteomes" id="UP001501598">
    <property type="component" value="Unassembled WGS sequence"/>
</dbReference>
<accession>A0ABP8S148</accession>
<proteinExistence type="predicted"/>
<comment type="caution">
    <text evidence="2">The sequence shown here is derived from an EMBL/GenBank/DDBJ whole genome shotgun (WGS) entry which is preliminary data.</text>
</comment>
<dbReference type="EMBL" id="BAABGT010000097">
    <property type="protein sequence ID" value="GAA4556517.1"/>
    <property type="molecule type" value="Genomic_DNA"/>
</dbReference>
<dbReference type="Gene3D" id="1.20.1290.10">
    <property type="entry name" value="AhpD-like"/>
    <property type="match status" value="1"/>
</dbReference>